<feature type="active site" description="Tele-AMP-histidine intermediate" evidence="1">
    <location>
        <position position="99"/>
    </location>
</feature>
<organism evidence="5 6">
    <name type="scientific">Candidatus Roizmanbacteria bacterium CG23_combo_of_CG06-09_8_20_14_all_35_49</name>
    <dbReference type="NCBI Taxonomy" id="1974863"/>
    <lineage>
        <taxon>Bacteria</taxon>
        <taxon>Candidatus Roizmaniibacteriota</taxon>
    </lineage>
</organism>
<dbReference type="EMBL" id="PCRE01000025">
    <property type="protein sequence ID" value="PIP15052.1"/>
    <property type="molecule type" value="Genomic_DNA"/>
</dbReference>
<dbReference type="PANTHER" id="PTHR46648">
    <property type="entry name" value="HIT FAMILY PROTEIN 1"/>
    <property type="match status" value="1"/>
</dbReference>
<evidence type="ECO:0000256" key="3">
    <source>
        <dbReference type="PROSITE-ProRule" id="PRU00464"/>
    </source>
</evidence>
<dbReference type="InterPro" id="IPR001310">
    <property type="entry name" value="Histidine_triad_HIT"/>
</dbReference>
<dbReference type="GO" id="GO:0009117">
    <property type="term" value="P:nucleotide metabolic process"/>
    <property type="evidence" value="ECO:0007669"/>
    <property type="project" value="TreeGrafter"/>
</dbReference>
<reference evidence="5 6" key="1">
    <citation type="submission" date="2017-09" db="EMBL/GenBank/DDBJ databases">
        <title>Depth-based differentiation of microbial function through sediment-hosted aquifers and enrichment of novel symbionts in the deep terrestrial subsurface.</title>
        <authorList>
            <person name="Probst A.J."/>
            <person name="Ladd B."/>
            <person name="Jarett J.K."/>
            <person name="Geller-Mcgrath D.E."/>
            <person name="Sieber C.M."/>
            <person name="Emerson J.B."/>
            <person name="Anantharaman K."/>
            <person name="Thomas B.C."/>
            <person name="Malmstrom R."/>
            <person name="Stieglmeier M."/>
            <person name="Klingl A."/>
            <person name="Woyke T."/>
            <person name="Ryan C.M."/>
            <person name="Banfield J.F."/>
        </authorList>
    </citation>
    <scope>NUCLEOTIDE SEQUENCE [LARGE SCALE GENOMIC DNA]</scope>
    <source>
        <strain evidence="5">CG23_combo_of_CG06-09_8_20_14_all_35_49</strain>
    </source>
</reference>
<evidence type="ECO:0000259" key="4">
    <source>
        <dbReference type="PROSITE" id="PS51084"/>
    </source>
</evidence>
<dbReference type="SUPFAM" id="SSF54197">
    <property type="entry name" value="HIT-like"/>
    <property type="match status" value="1"/>
</dbReference>
<accession>A0A2G9Y727</accession>
<dbReference type="PANTHER" id="PTHR46648:SF1">
    <property type="entry name" value="ADENOSINE 5'-MONOPHOSPHORAMIDASE HNT1"/>
    <property type="match status" value="1"/>
</dbReference>
<dbReference type="InterPro" id="IPR019808">
    <property type="entry name" value="Histidine_triad_CS"/>
</dbReference>
<evidence type="ECO:0000313" key="6">
    <source>
        <dbReference type="Proteomes" id="UP000231025"/>
    </source>
</evidence>
<dbReference type="InterPro" id="IPR036265">
    <property type="entry name" value="HIT-like_sf"/>
</dbReference>
<dbReference type="PROSITE" id="PS51084">
    <property type="entry name" value="HIT_2"/>
    <property type="match status" value="1"/>
</dbReference>
<gene>
    <name evidence="5" type="ORF">COX47_01740</name>
</gene>
<evidence type="ECO:0000256" key="1">
    <source>
        <dbReference type="PIRSR" id="PIRSR601310-1"/>
    </source>
</evidence>
<dbReference type="InterPro" id="IPR011146">
    <property type="entry name" value="HIT-like"/>
</dbReference>
<feature type="domain" description="HIT" evidence="4">
    <location>
        <begin position="5"/>
        <end position="112"/>
    </location>
</feature>
<protein>
    <submittedName>
        <fullName evidence="5">HIT family protein</fullName>
    </submittedName>
</protein>
<dbReference type="Pfam" id="PF01230">
    <property type="entry name" value="HIT"/>
    <property type="match status" value="1"/>
</dbReference>
<dbReference type="Proteomes" id="UP000231025">
    <property type="component" value="Unassembled WGS sequence"/>
</dbReference>
<dbReference type="GO" id="GO:0003824">
    <property type="term" value="F:catalytic activity"/>
    <property type="evidence" value="ECO:0007669"/>
    <property type="project" value="InterPro"/>
</dbReference>
<dbReference type="AlphaFoldDB" id="A0A2G9Y727"/>
<dbReference type="PROSITE" id="PS00892">
    <property type="entry name" value="HIT_1"/>
    <property type="match status" value="1"/>
</dbReference>
<dbReference type="Gene3D" id="3.30.428.10">
    <property type="entry name" value="HIT-like"/>
    <property type="match status" value="1"/>
</dbReference>
<proteinExistence type="predicted"/>
<sequence>MDNCIFCKIIQKQAFADIVYEDPNLIAIIPLEQASKGHTLLITKEHIENLFDIDEETLQIVAVGVKKLTKKLVYENKPTGINLLHASGKDAQQSVFHFHIHLVPRYKNDGLDLWIRNKL</sequence>
<evidence type="ECO:0000313" key="5">
    <source>
        <dbReference type="EMBL" id="PIP15052.1"/>
    </source>
</evidence>
<name>A0A2G9Y727_9BACT</name>
<comment type="caution">
    <text evidence="5">The sequence shown here is derived from an EMBL/GenBank/DDBJ whole genome shotgun (WGS) entry which is preliminary data.</text>
</comment>
<dbReference type="PRINTS" id="PR00332">
    <property type="entry name" value="HISTRIAD"/>
</dbReference>
<evidence type="ECO:0000256" key="2">
    <source>
        <dbReference type="PIRSR" id="PIRSR601310-3"/>
    </source>
</evidence>
<feature type="short sequence motif" description="Histidine triad motif" evidence="2 3">
    <location>
        <begin position="97"/>
        <end position="101"/>
    </location>
</feature>